<evidence type="ECO:0000313" key="1">
    <source>
        <dbReference type="EMBL" id="KYC85291.1"/>
    </source>
</evidence>
<dbReference type="PATRIC" id="fig|46224.3.peg.1773"/>
<protein>
    <submittedName>
        <fullName evidence="1">Uncharacterized protein</fullName>
    </submittedName>
</protein>
<dbReference type="AlphaFoldDB" id="A0A150KJS2"/>
<proteinExistence type="predicted"/>
<reference evidence="1 2" key="1">
    <citation type="submission" date="2016-01" db="EMBL/GenBank/DDBJ databases">
        <title>Genome Sequences of Twelve Sporeforming Bacillus Species Isolated from Foods.</title>
        <authorList>
            <person name="Berendsen E.M."/>
            <person name="Wells-Bennik M.H."/>
            <person name="Krawcyk A.O."/>
            <person name="De Jong A."/>
            <person name="Holsappel S."/>
            <person name="Eijlander R.T."/>
            <person name="Kuipers O.P."/>
        </authorList>
    </citation>
    <scope>NUCLEOTIDE SEQUENCE [LARGE SCALE GENOMIC DNA]</scope>
    <source>
        <strain evidence="1 2">B4102</strain>
    </source>
</reference>
<keyword evidence="2" id="KW-1185">Reference proteome</keyword>
<comment type="caution">
    <text evidence="1">The sequence shown here is derived from an EMBL/GenBank/DDBJ whole genome shotgun (WGS) entry which is preliminary data.</text>
</comment>
<accession>A0A150KJS2</accession>
<dbReference type="Proteomes" id="UP000075666">
    <property type="component" value="Unassembled WGS sequence"/>
</dbReference>
<name>A0A150KJS2_9BACI</name>
<gene>
    <name evidence="1" type="ORF">B4102_4123</name>
</gene>
<dbReference type="EMBL" id="LQYN01000167">
    <property type="protein sequence ID" value="KYC85291.1"/>
    <property type="molecule type" value="Genomic_DNA"/>
</dbReference>
<evidence type="ECO:0000313" key="2">
    <source>
        <dbReference type="Proteomes" id="UP000075666"/>
    </source>
</evidence>
<dbReference type="STRING" id="46224.B4102_4123"/>
<organism evidence="1 2">
    <name type="scientific">Heyndrickxia sporothermodurans</name>
    <dbReference type="NCBI Taxonomy" id="46224"/>
    <lineage>
        <taxon>Bacteria</taxon>
        <taxon>Bacillati</taxon>
        <taxon>Bacillota</taxon>
        <taxon>Bacilli</taxon>
        <taxon>Bacillales</taxon>
        <taxon>Bacillaceae</taxon>
        <taxon>Heyndrickxia</taxon>
    </lineage>
</organism>
<sequence>MHCERHIKDNPLNDIKLLKDRRKVVETFTNEQLGTLFN</sequence>